<sequence length="518" mass="57563">MDTATDISFQVLQGFTCTRVESFTKIKVKSLIRGCRRRKSRKLKLKQSQLTCMYYYMKGESDATDYSLFPADVLLYYDYSTVTNCSSYFTELGFADFSVLSNVYESTKTTLLSNAKTCLNITGFNIGAANIDILGNMVCQLNSSYVQDSDPSILEKLKNCDDLTSSLISGMETLLLSGETKYGVSSRWTQQTLEDLDILPLYFTSTLWREIKKRDGRRFLKSFIKELRLKGTSRKKIRTLKRAFRTAHRAKRDASIECTVGTITQVEINDDTFPIDYDATQFNACLSVATLKNNLPAITDKADEDSYHQIILEKLNQAYPEGISDNVVQMLGPASRGATTDDISKWNVTNIDTLSSLLKTSDGDWADNQTEAIMTKYLAAGQSIDSSALNSLGGSGLCALDTSVLETVTSSSLKQADALTTTSCSLTKKKALFPIALAAFVSTAITKRSTTTVTSTQYQLIQSYLGGATESFVRTLTSSSINMDMDTFIALDQSVIQCVGRFKPAWQHQRERPERLLQ</sequence>
<keyword evidence="4" id="KW-0130">Cell adhesion</keyword>
<dbReference type="GeneID" id="122128731"/>
<keyword evidence="6" id="KW-0325">Glycoprotein</keyword>
<keyword evidence="5" id="KW-0472">Membrane</keyword>
<dbReference type="InterPro" id="IPR010335">
    <property type="entry name" value="Mesothelin"/>
</dbReference>
<dbReference type="KEGG" id="char:122128731"/>
<keyword evidence="3" id="KW-0732">Signal</keyword>
<evidence type="ECO:0000256" key="6">
    <source>
        <dbReference type="ARBA" id="ARBA00023180"/>
    </source>
</evidence>
<dbReference type="AlphaFoldDB" id="A0A8M1K6J3"/>
<dbReference type="RefSeq" id="XP_042559357.1">
    <property type="nucleotide sequence ID" value="XM_042703423.1"/>
</dbReference>
<dbReference type="Proteomes" id="UP000515152">
    <property type="component" value="Chromosome 24"/>
</dbReference>
<dbReference type="PANTHER" id="PTHR23412">
    <property type="entry name" value="STEREOCILIN RELATED"/>
    <property type="match status" value="1"/>
</dbReference>
<dbReference type="InterPro" id="IPR026664">
    <property type="entry name" value="Stereocilin-rel"/>
</dbReference>
<keyword evidence="7" id="KW-1185">Reference proteome</keyword>
<comment type="similarity">
    <text evidence="2">Belongs to the mesothelin family.</text>
</comment>
<dbReference type="GO" id="GO:0016020">
    <property type="term" value="C:membrane"/>
    <property type="evidence" value="ECO:0007669"/>
    <property type="project" value="UniProtKB-SubCell"/>
</dbReference>
<evidence type="ECO:0000313" key="7">
    <source>
        <dbReference type="Proteomes" id="UP000515152"/>
    </source>
</evidence>
<organism evidence="7 8">
    <name type="scientific">Clupea harengus</name>
    <name type="common">Atlantic herring</name>
    <dbReference type="NCBI Taxonomy" id="7950"/>
    <lineage>
        <taxon>Eukaryota</taxon>
        <taxon>Metazoa</taxon>
        <taxon>Chordata</taxon>
        <taxon>Craniata</taxon>
        <taxon>Vertebrata</taxon>
        <taxon>Euteleostomi</taxon>
        <taxon>Actinopterygii</taxon>
        <taxon>Neopterygii</taxon>
        <taxon>Teleostei</taxon>
        <taxon>Clupei</taxon>
        <taxon>Clupeiformes</taxon>
        <taxon>Clupeoidei</taxon>
        <taxon>Clupeidae</taxon>
        <taxon>Clupea</taxon>
    </lineage>
</organism>
<proteinExistence type="inferred from homology"/>
<dbReference type="Pfam" id="PF06060">
    <property type="entry name" value="Mesothelin"/>
    <property type="match status" value="1"/>
</dbReference>
<evidence type="ECO:0000256" key="5">
    <source>
        <dbReference type="ARBA" id="ARBA00023136"/>
    </source>
</evidence>
<name>A0A8M1K6J3_CLUHA</name>
<evidence type="ECO:0000256" key="3">
    <source>
        <dbReference type="ARBA" id="ARBA00022729"/>
    </source>
</evidence>
<dbReference type="OrthoDB" id="9329195at2759"/>
<evidence type="ECO:0000256" key="4">
    <source>
        <dbReference type="ARBA" id="ARBA00022889"/>
    </source>
</evidence>
<evidence type="ECO:0000256" key="1">
    <source>
        <dbReference type="ARBA" id="ARBA00004370"/>
    </source>
</evidence>
<accession>A0A8M1K6J3</accession>
<evidence type="ECO:0000313" key="8">
    <source>
        <dbReference type="RefSeq" id="XP_042559357.1"/>
    </source>
</evidence>
<reference evidence="8" key="1">
    <citation type="submission" date="2025-08" db="UniProtKB">
        <authorList>
            <consortium name="RefSeq"/>
        </authorList>
    </citation>
    <scope>IDENTIFICATION</scope>
</reference>
<comment type="subcellular location">
    <subcellularLocation>
        <location evidence="1">Membrane</location>
    </subcellularLocation>
</comment>
<protein>
    <submittedName>
        <fullName evidence="8">Mesothelin-like protein</fullName>
    </submittedName>
</protein>
<dbReference type="PANTHER" id="PTHR23412:SF6">
    <property type="entry name" value="MESOTHELIN"/>
    <property type="match status" value="1"/>
</dbReference>
<dbReference type="GO" id="GO:0009986">
    <property type="term" value="C:cell surface"/>
    <property type="evidence" value="ECO:0007669"/>
    <property type="project" value="TreeGrafter"/>
</dbReference>
<gene>
    <name evidence="8" type="primary">LOC122128731</name>
</gene>
<evidence type="ECO:0000256" key="2">
    <source>
        <dbReference type="ARBA" id="ARBA00011016"/>
    </source>
</evidence>
<dbReference type="GO" id="GO:0007160">
    <property type="term" value="P:cell-matrix adhesion"/>
    <property type="evidence" value="ECO:0007669"/>
    <property type="project" value="TreeGrafter"/>
</dbReference>